<protein>
    <recommendedName>
        <fullName evidence="3">Nucleotidyl transferase AbiEii/AbiGii toxin family protein</fullName>
    </recommendedName>
</protein>
<dbReference type="InterPro" id="IPR014942">
    <property type="entry name" value="AbiEii"/>
</dbReference>
<dbReference type="Pfam" id="PF08843">
    <property type="entry name" value="AbiEii"/>
    <property type="match status" value="1"/>
</dbReference>
<gene>
    <name evidence="1" type="ORF">BC349_01400</name>
</gene>
<reference evidence="1 2" key="1">
    <citation type="submission" date="2016-07" db="EMBL/GenBank/DDBJ databases">
        <title>Genome analysis of Flavihumibacter stibioxidans YS-17.</title>
        <authorList>
            <person name="Shi K."/>
            <person name="Han Y."/>
            <person name="Wang G."/>
        </authorList>
    </citation>
    <scope>NUCLEOTIDE SEQUENCE [LARGE SCALE GENOMIC DNA]</scope>
    <source>
        <strain evidence="1 2">YS-17</strain>
    </source>
</reference>
<name>A0ABR7M3P9_9BACT</name>
<dbReference type="RefSeq" id="WP_187254966.1">
    <property type="nucleotide sequence ID" value="NZ_JBHULF010000006.1"/>
</dbReference>
<organism evidence="1 2">
    <name type="scientific">Flavihumibacter stibioxidans</name>
    <dbReference type="NCBI Taxonomy" id="1834163"/>
    <lineage>
        <taxon>Bacteria</taxon>
        <taxon>Pseudomonadati</taxon>
        <taxon>Bacteroidota</taxon>
        <taxon>Chitinophagia</taxon>
        <taxon>Chitinophagales</taxon>
        <taxon>Chitinophagaceae</taxon>
        <taxon>Flavihumibacter</taxon>
    </lineage>
</organism>
<sequence>MAGGYLHNHKDFSDLLNILADKNNILPGLIEKDYWIMHVLYGLRKQGLDFELKGGTSLSKGYKIIDRFSEDIDIHIKPPADLGVEENPAKTKPGHIESRKKYYDWLAENIKIDGIVSVKRDTAFDDEAYYRSGGIRLLYESKTESIEGVKEGILLEAGFDTVTPNSKLTISSWAYDEAAGNSSIKINDNRAVNITCYHPGYTFVEKLQTIATKFRQEQEDEKERPNYMRQYYDVACLLKNELVQQFIDTDEYKAHKKKRFPAKDFAIPVVENQAFLLSDAALRDAFKKRYEKTNKLYYKGQIPFDEVMNIIQTNIGKL</sequence>
<evidence type="ECO:0008006" key="3">
    <source>
        <dbReference type="Google" id="ProtNLM"/>
    </source>
</evidence>
<evidence type="ECO:0000313" key="2">
    <source>
        <dbReference type="Proteomes" id="UP000765802"/>
    </source>
</evidence>
<dbReference type="Gene3D" id="3.10.450.620">
    <property type="entry name" value="JHP933, nucleotidyltransferase-like core domain"/>
    <property type="match status" value="1"/>
</dbReference>
<accession>A0ABR7M3P9</accession>
<proteinExistence type="predicted"/>
<dbReference type="EMBL" id="MBUA01000001">
    <property type="protein sequence ID" value="MBC6489607.1"/>
    <property type="molecule type" value="Genomic_DNA"/>
</dbReference>
<comment type="caution">
    <text evidence="1">The sequence shown here is derived from an EMBL/GenBank/DDBJ whole genome shotgun (WGS) entry which is preliminary data.</text>
</comment>
<keyword evidence="2" id="KW-1185">Reference proteome</keyword>
<dbReference type="Proteomes" id="UP000765802">
    <property type="component" value="Unassembled WGS sequence"/>
</dbReference>
<evidence type="ECO:0000313" key="1">
    <source>
        <dbReference type="EMBL" id="MBC6489607.1"/>
    </source>
</evidence>